<protein>
    <submittedName>
        <fullName evidence="4">ABC-type phosphate transport system permease component</fullName>
    </submittedName>
</protein>
<keyword evidence="5" id="KW-1185">Reference proteome</keyword>
<feature type="domain" description="DUF8068" evidence="3">
    <location>
        <begin position="28"/>
        <end position="280"/>
    </location>
</feature>
<feature type="transmembrane region" description="Helical" evidence="2">
    <location>
        <begin position="188"/>
        <end position="210"/>
    </location>
</feature>
<feature type="compositionally biased region" description="Polar residues" evidence="1">
    <location>
        <begin position="1"/>
        <end position="16"/>
    </location>
</feature>
<gene>
    <name evidence="4" type="ordered locus">Hlac_1339</name>
</gene>
<sequence length="305" mass="29303">MSSPTKRATARATSPRSPGRFGGRVGSVGLLAAVAVGVATAIRVLYNAPFEPVAFPPRLVPAVGTVAALASGVALAAVGLSTERPVVRVGLLFAGVFGVLATVSGAATVAAAVAIPVGAALAFARAMGPPETYFELRRGVIALTFALAVGLSLAATAGLVGSPFRAAGSAAFLAGVTLLAVRAEGDPVALGAGALAFAGVVAASAAAPYVTGSALLAGFAVVGSPHLLVATAAFGGVAAAVSGFRGGDARLAIGAVLLLLAGVPATPGAATAVCLGAALAVLDADEFFGKADGPDEPNATEVNTR</sequence>
<feature type="transmembrane region" description="Helical" evidence="2">
    <location>
        <begin position="253"/>
        <end position="282"/>
    </location>
</feature>
<dbReference type="GeneID" id="7399434"/>
<evidence type="ECO:0000256" key="2">
    <source>
        <dbReference type="SAM" id="Phobius"/>
    </source>
</evidence>
<feature type="transmembrane region" description="Helical" evidence="2">
    <location>
        <begin position="109"/>
        <end position="128"/>
    </location>
</feature>
<feature type="region of interest" description="Disordered" evidence="1">
    <location>
        <begin position="1"/>
        <end position="20"/>
    </location>
</feature>
<feature type="transmembrane region" description="Helical" evidence="2">
    <location>
        <begin position="21"/>
        <end position="46"/>
    </location>
</feature>
<dbReference type="InterPro" id="IPR058381">
    <property type="entry name" value="DUF8068"/>
</dbReference>
<dbReference type="HOGENOM" id="CLU_910908_0_0_2"/>
<feature type="transmembrane region" description="Helical" evidence="2">
    <location>
        <begin position="140"/>
        <end position="158"/>
    </location>
</feature>
<dbReference type="RefSeq" id="WP_015910073.1">
    <property type="nucleotide sequence ID" value="NC_012029.1"/>
</dbReference>
<name>B9LNJ3_HALLT</name>
<evidence type="ECO:0000313" key="5">
    <source>
        <dbReference type="Proteomes" id="UP000000740"/>
    </source>
</evidence>
<evidence type="ECO:0000313" key="4">
    <source>
        <dbReference type="EMBL" id="ACM56931.1"/>
    </source>
</evidence>
<keyword evidence="2" id="KW-0812">Transmembrane</keyword>
<feature type="transmembrane region" description="Helical" evidence="2">
    <location>
        <begin position="216"/>
        <end position="241"/>
    </location>
</feature>
<evidence type="ECO:0000259" key="3">
    <source>
        <dbReference type="Pfam" id="PF26265"/>
    </source>
</evidence>
<keyword evidence="2" id="KW-1133">Transmembrane helix</keyword>
<dbReference type="KEGG" id="hla:Hlac_1339"/>
<dbReference type="Pfam" id="PF26265">
    <property type="entry name" value="DUF8068"/>
    <property type="match status" value="1"/>
</dbReference>
<accession>B9LNJ3</accession>
<dbReference type="Proteomes" id="UP000000740">
    <property type="component" value="Chromosome 1"/>
</dbReference>
<organism evidence="4 5">
    <name type="scientific">Halorubrum lacusprofundi (strain ATCC 49239 / DSM 5036 / JCM 8891 / ACAM 34)</name>
    <dbReference type="NCBI Taxonomy" id="416348"/>
    <lineage>
        <taxon>Archaea</taxon>
        <taxon>Methanobacteriati</taxon>
        <taxon>Methanobacteriota</taxon>
        <taxon>Stenosarchaea group</taxon>
        <taxon>Halobacteria</taxon>
        <taxon>Halobacteriales</taxon>
        <taxon>Haloferacaceae</taxon>
        <taxon>Halorubrum</taxon>
    </lineage>
</organism>
<reference evidence="4 5" key="1">
    <citation type="journal article" date="2016" name="Stand. Genomic Sci.">
        <title>Complete genome sequence of the Antarctic Halorubrum lacusprofundi type strain ACAM 34.</title>
        <authorList>
            <person name="Anderson I.J."/>
            <person name="DasSarma P."/>
            <person name="Lucas S."/>
            <person name="Copeland A."/>
            <person name="Lapidus A."/>
            <person name="Del Rio T.G."/>
            <person name="Tice H."/>
            <person name="Dalin E."/>
            <person name="Bruce D.C."/>
            <person name="Goodwin L."/>
            <person name="Pitluck S."/>
            <person name="Sims D."/>
            <person name="Brettin T.S."/>
            <person name="Detter J.C."/>
            <person name="Han C.S."/>
            <person name="Larimer F."/>
            <person name="Hauser L."/>
            <person name="Land M."/>
            <person name="Ivanova N."/>
            <person name="Richardson P."/>
            <person name="Cavicchioli R."/>
            <person name="DasSarma S."/>
            <person name="Woese C.R."/>
            <person name="Kyrpides N.C."/>
        </authorList>
    </citation>
    <scope>NUCLEOTIDE SEQUENCE [LARGE SCALE GENOMIC DNA]</scope>
    <source>
        <strain evidence="5">ATCC 49239 / DSM 5036 / JCM 8891 / ACAM 34</strain>
    </source>
</reference>
<feature type="transmembrane region" description="Helical" evidence="2">
    <location>
        <begin position="58"/>
        <end position="78"/>
    </location>
</feature>
<dbReference type="AlphaFoldDB" id="B9LNJ3"/>
<proteinExistence type="predicted"/>
<keyword evidence="2" id="KW-0472">Membrane</keyword>
<dbReference type="EMBL" id="CP001365">
    <property type="protein sequence ID" value="ACM56931.1"/>
    <property type="molecule type" value="Genomic_DNA"/>
</dbReference>
<evidence type="ECO:0000256" key="1">
    <source>
        <dbReference type="SAM" id="MobiDB-lite"/>
    </source>
</evidence>
<dbReference type="eggNOG" id="arCOG11087">
    <property type="taxonomic scope" value="Archaea"/>
</dbReference>